<dbReference type="InterPro" id="IPR038706">
    <property type="entry name" value="Type_VI_SciN-like_sf"/>
</dbReference>
<comment type="caution">
    <text evidence="1">The sequence shown here is derived from an EMBL/GenBank/DDBJ whole genome shotgun (WGS) entry which is preliminary data.</text>
</comment>
<dbReference type="InterPro" id="IPR017734">
    <property type="entry name" value="T6SS_SciN"/>
</dbReference>
<dbReference type="PANTHER" id="PTHR37625">
    <property type="entry name" value="OUTER MEMBRANE LIPOPROTEIN-RELATED"/>
    <property type="match status" value="1"/>
</dbReference>
<name>A0ABU4SPK8_9GAMM</name>
<evidence type="ECO:0000313" key="1">
    <source>
        <dbReference type="EMBL" id="MDX8000574.1"/>
    </source>
</evidence>
<proteinExistence type="predicted"/>
<gene>
    <name evidence="1" type="primary">tssJ</name>
    <name evidence="1" type="ORF">FE394_15570</name>
</gene>
<evidence type="ECO:0000313" key="2">
    <source>
        <dbReference type="Proteomes" id="UP001271640"/>
    </source>
</evidence>
<dbReference type="EMBL" id="VCDP01000067">
    <property type="protein sequence ID" value="MDX8000574.1"/>
    <property type="molecule type" value="Genomic_DNA"/>
</dbReference>
<dbReference type="PANTHER" id="PTHR37625:SF4">
    <property type="entry name" value="OUTER MEMBRANE LIPOPROTEIN"/>
    <property type="match status" value="1"/>
</dbReference>
<dbReference type="Gene3D" id="2.60.40.4150">
    <property type="entry name" value="Type VI secretion system, lipoprotein SciN"/>
    <property type="match status" value="1"/>
</dbReference>
<protein>
    <submittedName>
        <fullName evidence="1">Type VI secretion system lipoprotein TssJ</fullName>
    </submittedName>
</protein>
<dbReference type="NCBIfam" id="TIGR03352">
    <property type="entry name" value="VI_chp_3"/>
    <property type="match status" value="1"/>
</dbReference>
<keyword evidence="2" id="KW-1185">Reference proteome</keyword>
<dbReference type="Pfam" id="PF12790">
    <property type="entry name" value="T6SS-SciN"/>
    <property type="match status" value="1"/>
</dbReference>
<sequence>MTLVFMTLVLMAFAGCSSSPEQKKLPPYKLIFDATTNVNDAAPLKIHIILLQSDTEFMSADFFSLQSNAQAVLSDKWVNADQFFLLPFQHQRFLLEKNTPEIRCIGIFAEYKQLNGKRWRISLPVPIPEQPSFYAFWASPPDELNIYIKVTANGLNSTQKCN</sequence>
<accession>A0ABU4SPK8</accession>
<keyword evidence="1" id="KW-0449">Lipoprotein</keyword>
<dbReference type="Proteomes" id="UP001271640">
    <property type="component" value="Unassembled WGS sequence"/>
</dbReference>
<organism evidence="1 2">
    <name type="scientific">Xenorhabdus littoralis</name>
    <dbReference type="NCBI Taxonomy" id="2582835"/>
    <lineage>
        <taxon>Bacteria</taxon>
        <taxon>Pseudomonadati</taxon>
        <taxon>Pseudomonadota</taxon>
        <taxon>Gammaproteobacteria</taxon>
        <taxon>Enterobacterales</taxon>
        <taxon>Morganellaceae</taxon>
        <taxon>Xenorhabdus</taxon>
    </lineage>
</organism>
<reference evidence="2" key="1">
    <citation type="journal article" date="2024" name="Toxins">
        <title>Genome Sequence Analysis of Native Xenorhabdus Strains Isolated from Entomopathogenic Nematodes in Argentina.</title>
        <authorList>
            <person name="Palma L."/>
            <person name="Frizzo L."/>
            <person name="Kaiser S."/>
            <person name="Berry C."/>
            <person name="Caballero P."/>
            <person name="Bode H.B."/>
            <person name="Del Valle E.E."/>
        </authorList>
    </citation>
    <scope>NUCLEOTIDE SEQUENCE [LARGE SCALE GENOMIC DNA]</scope>
    <source>
        <strain evidence="2">Reich</strain>
    </source>
</reference>